<comment type="caution">
    <text evidence="4">The sequence shown here is derived from an EMBL/GenBank/DDBJ whole genome shotgun (WGS) entry which is preliminary data.</text>
</comment>
<dbReference type="Pfam" id="PF00975">
    <property type="entry name" value="Thioesterase"/>
    <property type="match status" value="1"/>
</dbReference>
<comment type="similarity">
    <text evidence="1">Belongs to the thioesterase family.</text>
</comment>
<evidence type="ECO:0000313" key="4">
    <source>
        <dbReference type="EMBL" id="MFF5899864.1"/>
    </source>
</evidence>
<evidence type="ECO:0000256" key="1">
    <source>
        <dbReference type="ARBA" id="ARBA00007169"/>
    </source>
</evidence>
<reference evidence="4 5" key="1">
    <citation type="submission" date="2024-10" db="EMBL/GenBank/DDBJ databases">
        <title>The Natural Products Discovery Center: Release of the First 8490 Sequenced Strains for Exploring Actinobacteria Biosynthetic Diversity.</title>
        <authorList>
            <person name="Kalkreuter E."/>
            <person name="Kautsar S.A."/>
            <person name="Yang D."/>
            <person name="Bader C.D."/>
            <person name="Teijaro C.N."/>
            <person name="Fluegel L."/>
            <person name="Davis C.M."/>
            <person name="Simpson J.R."/>
            <person name="Lauterbach L."/>
            <person name="Steele A.D."/>
            <person name="Gui C."/>
            <person name="Meng S."/>
            <person name="Li G."/>
            <person name="Viehrig K."/>
            <person name="Ye F."/>
            <person name="Su P."/>
            <person name="Kiefer A.F."/>
            <person name="Nichols A."/>
            <person name="Cepeda A.J."/>
            <person name="Yan W."/>
            <person name="Fan B."/>
            <person name="Jiang Y."/>
            <person name="Adhikari A."/>
            <person name="Zheng C.-J."/>
            <person name="Schuster L."/>
            <person name="Cowan T.M."/>
            <person name="Smanski M.J."/>
            <person name="Chevrette M.G."/>
            <person name="De Carvalho L.P.S."/>
            <person name="Shen B."/>
        </authorList>
    </citation>
    <scope>NUCLEOTIDE SEQUENCE [LARGE SCALE GENOMIC DNA]</scope>
    <source>
        <strain evidence="4 5">NPDC012540</strain>
    </source>
</reference>
<dbReference type="InterPro" id="IPR029058">
    <property type="entry name" value="AB_hydrolase_fold"/>
</dbReference>
<dbReference type="EMBL" id="JBIBEG010000009">
    <property type="protein sequence ID" value="MFF5899864.1"/>
    <property type="molecule type" value="Genomic_DNA"/>
</dbReference>
<dbReference type="PANTHER" id="PTHR11487:SF0">
    <property type="entry name" value="S-ACYL FATTY ACID SYNTHASE THIOESTERASE, MEDIUM CHAIN"/>
    <property type="match status" value="1"/>
</dbReference>
<organism evidence="4 5">
    <name type="scientific">Streptomyces argenteolus</name>
    <dbReference type="NCBI Taxonomy" id="67274"/>
    <lineage>
        <taxon>Bacteria</taxon>
        <taxon>Bacillati</taxon>
        <taxon>Actinomycetota</taxon>
        <taxon>Actinomycetes</taxon>
        <taxon>Kitasatosporales</taxon>
        <taxon>Streptomycetaceae</taxon>
        <taxon>Streptomyces</taxon>
    </lineage>
</organism>
<dbReference type="SUPFAM" id="SSF53474">
    <property type="entry name" value="alpha/beta-Hydrolases"/>
    <property type="match status" value="1"/>
</dbReference>
<dbReference type="PANTHER" id="PTHR11487">
    <property type="entry name" value="THIOESTERASE"/>
    <property type="match status" value="1"/>
</dbReference>
<dbReference type="InterPro" id="IPR012223">
    <property type="entry name" value="TEII"/>
</dbReference>
<dbReference type="Gene3D" id="3.40.50.1820">
    <property type="entry name" value="alpha/beta hydrolase"/>
    <property type="match status" value="1"/>
</dbReference>
<proteinExistence type="inferred from homology"/>
<protein>
    <submittedName>
        <fullName evidence="4">Thioesterase II family protein</fullName>
    </submittedName>
</protein>
<feature type="domain" description="Thioesterase TesA-like" evidence="3">
    <location>
        <begin position="26"/>
        <end position="248"/>
    </location>
</feature>
<dbReference type="Proteomes" id="UP001602322">
    <property type="component" value="Unassembled WGS sequence"/>
</dbReference>
<evidence type="ECO:0000313" key="5">
    <source>
        <dbReference type="Proteomes" id="UP001602322"/>
    </source>
</evidence>
<accession>A0ABW6XDQ9</accession>
<evidence type="ECO:0000256" key="2">
    <source>
        <dbReference type="ARBA" id="ARBA00022801"/>
    </source>
</evidence>
<keyword evidence="2" id="KW-0378">Hydrolase</keyword>
<name>A0ABW6XDQ9_9ACTN</name>
<sequence>MTAAPAQSNVWARRYHPAPDAAVRLVCFPHAGGSATFYFPVARALSPDLDVLAVQYPGRQDRHTEAPVDSVHALADVVTDELLAGWADRPLVLFGHSMGAMVAYEVATRLQERGAPAAGLIASGRRAPSTYRDENVHAADDEGIVAEMKRMQGTDDQVFADEEVLRMILPAVRSDYRAVETYQHRPGPPLRCPVTVLVGGDDPQVTPEEAQAWERHTDAPFRLRTYPGGHFYLVAQAPGVLREIREFTDSVHPAGEGGGAATPLR</sequence>
<keyword evidence="5" id="KW-1185">Reference proteome</keyword>
<dbReference type="RefSeq" id="WP_387907316.1">
    <property type="nucleotide sequence ID" value="NZ_JBIBEG010000009.1"/>
</dbReference>
<gene>
    <name evidence="4" type="ORF">ACFY8O_28590</name>
</gene>
<dbReference type="InterPro" id="IPR001031">
    <property type="entry name" value="Thioesterase"/>
</dbReference>
<dbReference type="SMART" id="SM00824">
    <property type="entry name" value="PKS_TE"/>
    <property type="match status" value="1"/>
</dbReference>
<evidence type="ECO:0000259" key="3">
    <source>
        <dbReference type="SMART" id="SM00824"/>
    </source>
</evidence>
<dbReference type="InterPro" id="IPR020802">
    <property type="entry name" value="TesA-like"/>
</dbReference>